<keyword evidence="3" id="KW-1185">Reference proteome</keyword>
<accession>A0A8J2BHD2</accession>
<evidence type="ECO:0000256" key="1">
    <source>
        <dbReference type="SAM" id="MobiDB-lite"/>
    </source>
</evidence>
<protein>
    <submittedName>
        <fullName evidence="2">Uncharacterized protein</fullName>
    </submittedName>
</protein>
<feature type="region of interest" description="Disordered" evidence="1">
    <location>
        <begin position="1"/>
        <end position="22"/>
    </location>
</feature>
<sequence>MAVHPGCRPQLTTFPIHNGLPKKKLGEPKPIALLNPLFRDGWAAARTGSSDRLMRTPGEQSPFRLVT</sequence>
<reference evidence="2" key="1">
    <citation type="submission" date="2021-02" db="EMBL/GenBank/DDBJ databases">
        <authorList>
            <person name="Cremers G."/>
            <person name="Picone N."/>
        </authorList>
    </citation>
    <scope>NUCLEOTIDE SEQUENCE</scope>
    <source>
        <strain evidence="2">PQ17</strain>
    </source>
</reference>
<evidence type="ECO:0000313" key="3">
    <source>
        <dbReference type="Proteomes" id="UP000663859"/>
    </source>
</evidence>
<gene>
    <name evidence="2" type="ORF">MPNT_170004</name>
</gene>
<dbReference type="AlphaFoldDB" id="A0A8J2BHD2"/>
<dbReference type="Proteomes" id="UP000663859">
    <property type="component" value="Unassembled WGS sequence"/>
</dbReference>
<name>A0A8J2BHD2_9BACT</name>
<dbReference type="EMBL" id="CAJNOB010000009">
    <property type="protein sequence ID" value="CAF0694595.1"/>
    <property type="molecule type" value="Genomic_DNA"/>
</dbReference>
<evidence type="ECO:0000313" key="2">
    <source>
        <dbReference type="EMBL" id="CAF0694595.1"/>
    </source>
</evidence>
<proteinExistence type="predicted"/>
<comment type="caution">
    <text evidence="2">The sequence shown here is derived from an EMBL/GenBank/DDBJ whole genome shotgun (WGS) entry which is preliminary data.</text>
</comment>
<organism evidence="2 3">
    <name type="scientific">Candidatus Methylacidithermus pantelleriae</name>
    <dbReference type="NCBI Taxonomy" id="2744239"/>
    <lineage>
        <taxon>Bacteria</taxon>
        <taxon>Pseudomonadati</taxon>
        <taxon>Verrucomicrobiota</taxon>
        <taxon>Methylacidiphilae</taxon>
        <taxon>Methylacidiphilales</taxon>
        <taxon>Methylacidiphilaceae</taxon>
        <taxon>Candidatus Methylacidithermus</taxon>
    </lineage>
</organism>